<dbReference type="AlphaFoldDB" id="A0AB34IXH3"/>
<dbReference type="EMBL" id="JBGBPQ010000017">
    <property type="protein sequence ID" value="KAL1508029.1"/>
    <property type="molecule type" value="Genomic_DNA"/>
</dbReference>
<evidence type="ECO:0000313" key="2">
    <source>
        <dbReference type="EMBL" id="KAL1508029.1"/>
    </source>
</evidence>
<evidence type="ECO:0000256" key="1">
    <source>
        <dbReference type="SAM" id="MobiDB-lite"/>
    </source>
</evidence>
<protein>
    <recommendedName>
        <fullName evidence="4">Hexosyltransferase</fullName>
    </recommendedName>
</protein>
<reference evidence="2 3" key="1">
    <citation type="journal article" date="2024" name="Science">
        <title>Giant polyketide synthase enzymes in the biosynthesis of giant marine polyether toxins.</title>
        <authorList>
            <person name="Fallon T.R."/>
            <person name="Shende V.V."/>
            <person name="Wierzbicki I.H."/>
            <person name="Pendleton A.L."/>
            <person name="Watervoot N.F."/>
            <person name="Auber R.P."/>
            <person name="Gonzalez D.J."/>
            <person name="Wisecaver J.H."/>
            <person name="Moore B.S."/>
        </authorList>
    </citation>
    <scope>NUCLEOTIDE SEQUENCE [LARGE SCALE GENOMIC DNA]</scope>
    <source>
        <strain evidence="2 3">12B1</strain>
    </source>
</reference>
<name>A0AB34IXH3_PRYPA</name>
<evidence type="ECO:0000313" key="3">
    <source>
        <dbReference type="Proteomes" id="UP001515480"/>
    </source>
</evidence>
<dbReference type="Proteomes" id="UP001515480">
    <property type="component" value="Unassembled WGS sequence"/>
</dbReference>
<keyword evidence="3" id="KW-1185">Reference proteome</keyword>
<dbReference type="SUPFAM" id="SSF53448">
    <property type="entry name" value="Nucleotide-diphospho-sugar transferases"/>
    <property type="match status" value="1"/>
</dbReference>
<evidence type="ECO:0008006" key="4">
    <source>
        <dbReference type="Google" id="ProtNLM"/>
    </source>
</evidence>
<dbReference type="Gene3D" id="3.90.550.10">
    <property type="entry name" value="Spore Coat Polysaccharide Biosynthesis Protein SpsA, Chain A"/>
    <property type="match status" value="1"/>
</dbReference>
<dbReference type="InterPro" id="IPR029044">
    <property type="entry name" value="Nucleotide-diphossugar_trans"/>
</dbReference>
<accession>A0AB34IXH3</accession>
<dbReference type="PANTHER" id="PTHR11183">
    <property type="entry name" value="GLYCOGENIN SUBFAMILY MEMBER"/>
    <property type="match status" value="1"/>
</dbReference>
<sequence length="405" mass="44970">MSVPSTRLTLDECLHASGRVRRSSHCQTLRAAAELRGAWLRRVGATRRVGACLCREGATPHPPHLPALRCAASDLCASEEGSLRAAAAAAAAAGGAIVTVLANERAAQVRQILQLKRSLEHAGSALPFHVLMCGVRNLAFEASFANENITTHRVGAAAPPPWAHRTHRATFSKLAVWNASFAWNQTLLYLDTDTLVLRNVDHLLAVRTPAFVLRQRETINSGVMVLRVRHAYELDDLWRYFTRLLQNHTTRGDGGDQEVLINYFAERQLTVHELPVEYNAFAWEMDPREQWWRSVKVLHKMAHIHRLTPNQITLWQRVLPNQADSYLSTWARQARVSADVFRPTPPRTAAHRSLDATGQPLGWLSPSHRSPSRGAARECSWANGCCSRHRHSPGCATNATPPAPA</sequence>
<gene>
    <name evidence="2" type="ORF">AB1Y20_007626</name>
</gene>
<organism evidence="2 3">
    <name type="scientific">Prymnesium parvum</name>
    <name type="common">Toxic golden alga</name>
    <dbReference type="NCBI Taxonomy" id="97485"/>
    <lineage>
        <taxon>Eukaryota</taxon>
        <taxon>Haptista</taxon>
        <taxon>Haptophyta</taxon>
        <taxon>Prymnesiophyceae</taxon>
        <taxon>Prymnesiales</taxon>
        <taxon>Prymnesiaceae</taxon>
        <taxon>Prymnesium</taxon>
    </lineage>
</organism>
<proteinExistence type="predicted"/>
<feature type="region of interest" description="Disordered" evidence="1">
    <location>
        <begin position="343"/>
        <end position="373"/>
    </location>
</feature>
<dbReference type="InterPro" id="IPR050587">
    <property type="entry name" value="GNT1/Glycosyltrans_8"/>
</dbReference>
<comment type="caution">
    <text evidence="2">The sequence shown here is derived from an EMBL/GenBank/DDBJ whole genome shotgun (WGS) entry which is preliminary data.</text>
</comment>